<dbReference type="Proteomes" id="UP000182470">
    <property type="component" value="Chromosome I"/>
</dbReference>
<name>A0A1G9Z2T9_9PSED</name>
<keyword evidence="4" id="KW-1185">Reference proteome</keyword>
<sequence length="112" mass="12568">MNHNRVRQLIHGEINRDDPVGSLIHVLEAAIELISLPDNEFCWSSWEDEDQAKAELLGLVSVLRSGKLPRKLDVSVLFAVTGPLQELSLSSGWANTFLKVADKYDEVEALLW</sequence>
<evidence type="ECO:0000313" key="4">
    <source>
        <dbReference type="Proteomes" id="UP000748067"/>
    </source>
</evidence>
<evidence type="ECO:0000313" key="2">
    <source>
        <dbReference type="EMBL" id="SDN15664.1"/>
    </source>
</evidence>
<evidence type="ECO:0000313" key="1">
    <source>
        <dbReference type="EMBL" id="KAF2410970.1"/>
    </source>
</evidence>
<reference evidence="1 4" key="1">
    <citation type="submission" date="2015-01" db="EMBL/GenBank/DDBJ databases">
        <title>Genome Sequence of Pseudomonas antarctica CMS 35.</title>
        <authorList>
            <person name="Voget S."/>
            <person name="Chow J."/>
            <person name="Daniel R."/>
            <person name="Streit W."/>
        </authorList>
    </citation>
    <scope>NUCLEOTIDE SEQUENCE [LARGE SCALE GENOMIC DNA]</scope>
    <source>
        <strain evidence="1 4">CMS 35</strain>
    </source>
</reference>
<protein>
    <submittedName>
        <fullName evidence="2">Uncharacterized protein</fullName>
    </submittedName>
</protein>
<dbReference type="Proteomes" id="UP000748067">
    <property type="component" value="Unassembled WGS sequence"/>
</dbReference>
<reference evidence="2 3" key="2">
    <citation type="submission" date="2016-10" db="EMBL/GenBank/DDBJ databases">
        <authorList>
            <person name="de Groot N.N."/>
        </authorList>
    </citation>
    <scope>NUCLEOTIDE SEQUENCE [LARGE SCALE GENOMIC DNA]</scope>
    <source>
        <strain evidence="2 3">BS2772</strain>
    </source>
</reference>
<dbReference type="AlphaFoldDB" id="A0A1G9Z2T9"/>
<organism evidence="2 3">
    <name type="scientific">Pseudomonas antarctica</name>
    <dbReference type="NCBI Taxonomy" id="219572"/>
    <lineage>
        <taxon>Bacteria</taxon>
        <taxon>Pseudomonadati</taxon>
        <taxon>Pseudomonadota</taxon>
        <taxon>Gammaproteobacteria</taxon>
        <taxon>Pseudomonadales</taxon>
        <taxon>Pseudomonadaceae</taxon>
        <taxon>Pseudomonas</taxon>
    </lineage>
</organism>
<dbReference type="EMBL" id="LT629704">
    <property type="protein sequence ID" value="SDN15664.1"/>
    <property type="molecule type" value="Genomic_DNA"/>
</dbReference>
<gene>
    <name evidence="1" type="ORF">PSAN_34040</name>
    <name evidence="2" type="ORF">SAMN04490179_2827</name>
</gene>
<dbReference type="OrthoDB" id="3393486at2"/>
<proteinExistence type="predicted"/>
<dbReference type="EMBL" id="JXDI01000001">
    <property type="protein sequence ID" value="KAF2410970.1"/>
    <property type="molecule type" value="Genomic_DNA"/>
</dbReference>
<evidence type="ECO:0000313" key="3">
    <source>
        <dbReference type="Proteomes" id="UP000182470"/>
    </source>
</evidence>
<dbReference type="RefSeq" id="WP_083357662.1">
    <property type="nucleotide sequence ID" value="NZ_JBLHDY010000033.1"/>
</dbReference>
<accession>A0A1G9Z2T9</accession>